<dbReference type="Gene3D" id="3.75.10.10">
    <property type="entry name" value="L-arginine/glycine Amidinotransferase, Chain A"/>
    <property type="match status" value="1"/>
</dbReference>
<dbReference type="EMBL" id="LBSV01000011">
    <property type="protein sequence ID" value="KKQ25150.1"/>
    <property type="molecule type" value="Genomic_DNA"/>
</dbReference>
<proteinExistence type="predicted"/>
<dbReference type="PANTHER" id="PTHR43224:SF1">
    <property type="entry name" value="AMIDINOTRANSFERASE"/>
    <property type="match status" value="1"/>
</dbReference>
<dbReference type="Proteomes" id="UP000034917">
    <property type="component" value="Unassembled WGS sequence"/>
</dbReference>
<name>A0A0G0GGH1_9BACT</name>
<sequence>MNQLTDTVVMISPDQFGFNHQTATTNVFQNKVNIEEKELQKKALQEFTNMVSLLKSKDINILILPSRKDVVTPDAVFPNNWFSSHGKGKIVLYPMLAVNRRAERQPDALKKVLSQAGINNLKIINMSNQENQGKILEGTGSLVLDRKNKVAYAMESPRTTKIMFDLWCKKMDYQPVFFHAYDKNNLPIYHTNVVMSVGDGFSVACLESIKDPSEKQMLKERLETDGRKLIPISLKQKYSFCGNILQLKSTKGDRKIILSLTAFEAFLPDQKNQLEKFGELVVVDIPTIEKVGGGSARCMLAEIFL</sequence>
<dbReference type="InterPro" id="IPR014541">
    <property type="entry name" value="Amdntrnsf_FN0238"/>
</dbReference>
<dbReference type="PIRSF" id="PIRSF028188">
    <property type="entry name" value="Amdntrnsf_FN0238"/>
    <property type="match status" value="1"/>
</dbReference>
<reference evidence="1 2" key="1">
    <citation type="journal article" date="2015" name="Nature">
        <title>rRNA introns, odd ribosomes, and small enigmatic genomes across a large radiation of phyla.</title>
        <authorList>
            <person name="Brown C.T."/>
            <person name="Hug L.A."/>
            <person name="Thomas B.C."/>
            <person name="Sharon I."/>
            <person name="Castelle C.J."/>
            <person name="Singh A."/>
            <person name="Wilkins M.J."/>
            <person name="Williams K.H."/>
            <person name="Banfield J.F."/>
        </authorList>
    </citation>
    <scope>NUCLEOTIDE SEQUENCE [LARGE SCALE GENOMIC DNA]</scope>
</reference>
<protein>
    <recommendedName>
        <fullName evidence="3">Amidinotransferase</fullName>
    </recommendedName>
</protein>
<dbReference type="AlphaFoldDB" id="A0A0G0GGH1"/>
<organism evidence="1 2">
    <name type="scientific">Candidatus Roizmanbacteria bacterium GW2011_GWC2_37_13</name>
    <dbReference type="NCBI Taxonomy" id="1618486"/>
    <lineage>
        <taxon>Bacteria</taxon>
        <taxon>Candidatus Roizmaniibacteriota</taxon>
    </lineage>
</organism>
<dbReference type="Pfam" id="PF19420">
    <property type="entry name" value="DDAH_eukar"/>
    <property type="match status" value="1"/>
</dbReference>
<evidence type="ECO:0000313" key="2">
    <source>
        <dbReference type="Proteomes" id="UP000034917"/>
    </source>
</evidence>
<gene>
    <name evidence="1" type="ORF">US40_C0011G0035</name>
</gene>
<accession>A0A0G0GGH1</accession>
<evidence type="ECO:0008006" key="3">
    <source>
        <dbReference type="Google" id="ProtNLM"/>
    </source>
</evidence>
<dbReference type="SUPFAM" id="SSF55909">
    <property type="entry name" value="Pentein"/>
    <property type="match status" value="1"/>
</dbReference>
<comment type="caution">
    <text evidence="1">The sequence shown here is derived from an EMBL/GenBank/DDBJ whole genome shotgun (WGS) entry which is preliminary data.</text>
</comment>
<dbReference type="PATRIC" id="fig|1618486.3.peg.821"/>
<dbReference type="PANTHER" id="PTHR43224">
    <property type="entry name" value="AMIDINOTRANSFERASE"/>
    <property type="match status" value="1"/>
</dbReference>
<dbReference type="NCBIfam" id="NF046062">
    <property type="entry name" value="citrull_CtlX"/>
    <property type="match status" value="1"/>
</dbReference>
<evidence type="ECO:0000313" key="1">
    <source>
        <dbReference type="EMBL" id="KKQ25150.1"/>
    </source>
</evidence>